<keyword evidence="5" id="KW-1185">Reference proteome</keyword>
<feature type="domain" description="Acyltransferase 3" evidence="2">
    <location>
        <begin position="22"/>
        <end position="369"/>
    </location>
</feature>
<evidence type="ECO:0000259" key="3">
    <source>
        <dbReference type="Pfam" id="PF19040"/>
    </source>
</evidence>
<feature type="transmembrane region" description="Helical" evidence="1">
    <location>
        <begin position="236"/>
        <end position="256"/>
    </location>
</feature>
<feature type="transmembrane region" description="Helical" evidence="1">
    <location>
        <begin position="263"/>
        <end position="281"/>
    </location>
</feature>
<dbReference type="GO" id="GO:0016747">
    <property type="term" value="F:acyltransferase activity, transferring groups other than amino-acyl groups"/>
    <property type="evidence" value="ECO:0007669"/>
    <property type="project" value="InterPro"/>
</dbReference>
<keyword evidence="1" id="KW-0472">Membrane</keyword>
<evidence type="ECO:0000256" key="1">
    <source>
        <dbReference type="SAM" id="Phobius"/>
    </source>
</evidence>
<dbReference type="GO" id="GO:0009103">
    <property type="term" value="P:lipopolysaccharide biosynthetic process"/>
    <property type="evidence" value="ECO:0007669"/>
    <property type="project" value="TreeGrafter"/>
</dbReference>
<feature type="transmembrane region" description="Helical" evidence="1">
    <location>
        <begin position="356"/>
        <end position="373"/>
    </location>
</feature>
<dbReference type="Proteomes" id="UP000265419">
    <property type="component" value="Unassembled WGS sequence"/>
</dbReference>
<organism evidence="4 5">
    <name type="scientific">Galactobacter valiniphilus</name>
    <dbReference type="NCBI Taxonomy" id="2676122"/>
    <lineage>
        <taxon>Bacteria</taxon>
        <taxon>Bacillati</taxon>
        <taxon>Actinomycetota</taxon>
        <taxon>Actinomycetes</taxon>
        <taxon>Micrococcales</taxon>
        <taxon>Micrococcaceae</taxon>
        <taxon>Galactobacter</taxon>
    </lineage>
</organism>
<dbReference type="EMBL" id="QQXK01000034">
    <property type="protein sequence ID" value="RII41185.1"/>
    <property type="molecule type" value="Genomic_DNA"/>
</dbReference>
<keyword evidence="1" id="KW-0812">Transmembrane</keyword>
<dbReference type="AlphaFoldDB" id="A0A399J6S8"/>
<dbReference type="InterPro" id="IPR002656">
    <property type="entry name" value="Acyl_transf_3_dom"/>
</dbReference>
<name>A0A399J6S8_9MICC</name>
<feature type="transmembrane region" description="Helical" evidence="1">
    <location>
        <begin position="162"/>
        <end position="180"/>
    </location>
</feature>
<sequence>MPSARDIVIDPAGPAPRRFLPEVQALRALAVGLVVLYHLYPAAAPGGFVGVDVFFVISGFLITGHLLREVEANGRVSLPRFWAARVRRIMPAALVTIAAVVLAALLIWPVTQWAEISKQALASVFSVQNWVLAFDSVDYLSKDNQPTALQHFWSLGVEEQFYVFWPFVVMAAAVLAGWAVRRAARASGRRRAPAPPRVRAWAVLIFCAVLLASLAYSFALVLGSDPSAYFVTTTRVWELAAGGLLAALLPAAGWSAPGWVRRLVALAGLAVLVFVALRYTAQTPFPGPGAVLPVVGTLAIIAAGRTSGWGSLHPLTDWAPVQWVGNVSYSLYLWHWPVVVAFTQLALRKPRWWEAVLLRLLGLALAAASYYLVERPARNWRFTARHTWRALGIGAAATALVAAVAVVPSVRAEAVGREQAAAAAELAKNPPPGFGAQAWDVAEGGPFVKGNAVVPIPARAGYDRRTDPGCFGDAKADSTPRCEFGDKHGKRTIALVGDSHAEQWLDVLNTLALERGTKLVSYVKKSCPFSSVPRKLERDGYSVCTKPNEATMRALEKDPPDTVIVSSWTGSSFVSDSRPGYGDYLERLKRAGSRVVVLRDTPWPALRGNAKARDCVAANPTRPEACSTPKQKALHADGLAQAAEALDGVSVVDLTDRFCSDSSCPAVIGNVLVYRDANHVGDTYLGTLAADLEARLPRGTLGPAKG</sequence>
<feature type="domain" description="SGNH" evidence="3">
    <location>
        <begin position="470"/>
        <end position="680"/>
    </location>
</feature>
<dbReference type="RefSeq" id="WP_119425741.1">
    <property type="nucleotide sequence ID" value="NZ_QQXK01000034.1"/>
</dbReference>
<feature type="transmembrane region" description="Helical" evidence="1">
    <location>
        <begin position="49"/>
        <end position="68"/>
    </location>
</feature>
<accession>A0A399J6S8</accession>
<feature type="transmembrane region" description="Helical" evidence="1">
    <location>
        <begin position="329"/>
        <end position="347"/>
    </location>
</feature>
<evidence type="ECO:0000313" key="5">
    <source>
        <dbReference type="Proteomes" id="UP000265419"/>
    </source>
</evidence>
<dbReference type="PANTHER" id="PTHR23028:SF53">
    <property type="entry name" value="ACYL_TRANSF_3 DOMAIN-CONTAINING PROTEIN"/>
    <property type="match status" value="1"/>
</dbReference>
<dbReference type="InterPro" id="IPR043968">
    <property type="entry name" value="SGNH"/>
</dbReference>
<dbReference type="Pfam" id="PF01757">
    <property type="entry name" value="Acyl_transf_3"/>
    <property type="match status" value="1"/>
</dbReference>
<evidence type="ECO:0000259" key="2">
    <source>
        <dbReference type="Pfam" id="PF01757"/>
    </source>
</evidence>
<feature type="transmembrane region" description="Helical" evidence="1">
    <location>
        <begin position="89"/>
        <end position="108"/>
    </location>
</feature>
<dbReference type="GO" id="GO:0016020">
    <property type="term" value="C:membrane"/>
    <property type="evidence" value="ECO:0007669"/>
    <property type="project" value="TreeGrafter"/>
</dbReference>
<keyword evidence="4" id="KW-0012">Acyltransferase</keyword>
<comment type="caution">
    <text evidence="4">The sequence shown here is derived from an EMBL/GenBank/DDBJ whole genome shotgun (WGS) entry which is preliminary data.</text>
</comment>
<proteinExistence type="predicted"/>
<dbReference type="Pfam" id="PF19040">
    <property type="entry name" value="SGNH"/>
    <property type="match status" value="1"/>
</dbReference>
<dbReference type="PANTHER" id="PTHR23028">
    <property type="entry name" value="ACETYLTRANSFERASE"/>
    <property type="match status" value="1"/>
</dbReference>
<gene>
    <name evidence="4" type="ORF">DWB68_14025</name>
</gene>
<evidence type="ECO:0000313" key="4">
    <source>
        <dbReference type="EMBL" id="RII41185.1"/>
    </source>
</evidence>
<keyword evidence="4" id="KW-0808">Transferase</keyword>
<keyword evidence="1" id="KW-1133">Transmembrane helix</keyword>
<feature type="transmembrane region" description="Helical" evidence="1">
    <location>
        <begin position="201"/>
        <end position="224"/>
    </location>
</feature>
<reference evidence="4 5" key="1">
    <citation type="submission" date="2018-07" db="EMBL/GenBank/DDBJ databases">
        <title>Arthrobacter sp. nov., isolated from raw cow's milk with high bacterial count.</title>
        <authorList>
            <person name="Hahne J."/>
            <person name="Isele D."/>
            <person name="Lipski A."/>
        </authorList>
    </citation>
    <scope>NUCLEOTIDE SEQUENCE [LARGE SCALE GENOMIC DNA]</scope>
    <source>
        <strain evidence="4 5">JZ R-35</strain>
    </source>
</reference>
<protein>
    <submittedName>
        <fullName evidence="4">Acyltransferase</fullName>
    </submittedName>
</protein>
<feature type="transmembrane region" description="Helical" evidence="1">
    <location>
        <begin position="388"/>
        <end position="407"/>
    </location>
</feature>
<dbReference type="InterPro" id="IPR050879">
    <property type="entry name" value="Acyltransferase_3"/>
</dbReference>